<keyword evidence="2" id="KW-1185">Reference proteome</keyword>
<reference evidence="1 2" key="1">
    <citation type="submission" date="2019-02" db="EMBL/GenBank/DDBJ databases">
        <title>Sequencing the genomes of 1000 actinobacteria strains.</title>
        <authorList>
            <person name="Klenk H.-P."/>
        </authorList>
    </citation>
    <scope>NUCLEOTIDE SEQUENCE [LARGE SCALE GENOMIC DNA]</scope>
    <source>
        <strain evidence="1 2">DSM 45779</strain>
    </source>
</reference>
<name>A0A4Q7V1D5_PSEST</name>
<dbReference type="EMBL" id="SHKL01000001">
    <property type="protein sequence ID" value="RZT88307.1"/>
    <property type="molecule type" value="Genomic_DNA"/>
</dbReference>
<comment type="caution">
    <text evidence="1">The sequence shown here is derived from an EMBL/GenBank/DDBJ whole genome shotgun (WGS) entry which is preliminary data.</text>
</comment>
<dbReference type="AlphaFoldDB" id="A0A4Q7V1D5"/>
<organism evidence="1 2">
    <name type="scientific">Pseudonocardia sediminis</name>
    <dbReference type="NCBI Taxonomy" id="1397368"/>
    <lineage>
        <taxon>Bacteria</taxon>
        <taxon>Bacillati</taxon>
        <taxon>Actinomycetota</taxon>
        <taxon>Actinomycetes</taxon>
        <taxon>Pseudonocardiales</taxon>
        <taxon>Pseudonocardiaceae</taxon>
        <taxon>Pseudonocardia</taxon>
    </lineage>
</organism>
<proteinExistence type="predicted"/>
<gene>
    <name evidence="1" type="ORF">EV383_5246</name>
</gene>
<dbReference type="Proteomes" id="UP000291591">
    <property type="component" value="Unassembled WGS sequence"/>
</dbReference>
<evidence type="ECO:0000313" key="2">
    <source>
        <dbReference type="Proteomes" id="UP000291591"/>
    </source>
</evidence>
<evidence type="ECO:0000313" key="1">
    <source>
        <dbReference type="EMBL" id="RZT88307.1"/>
    </source>
</evidence>
<accession>A0A4Q7V1D5</accession>
<dbReference type="RefSeq" id="WP_130292324.1">
    <property type="nucleotide sequence ID" value="NZ_SHKL01000001.1"/>
</dbReference>
<protein>
    <submittedName>
        <fullName evidence="1">Uncharacterized protein</fullName>
    </submittedName>
</protein>
<sequence>MGIIAALIALAGLLAALGHVGYIAMLQNAANKKGLSGGEVATYAKSRWPVAGGAAGVSLIGLLIVTSSGSFGGDLFGLILALGGGVVGYKGLQTERNRYPSS</sequence>
<dbReference type="OrthoDB" id="3577548at2"/>